<dbReference type="Gene3D" id="3.40.30.10">
    <property type="entry name" value="Glutaredoxin"/>
    <property type="match status" value="1"/>
</dbReference>
<dbReference type="InterPro" id="IPR000866">
    <property type="entry name" value="AhpC/TSA"/>
</dbReference>
<dbReference type="InterPro" id="IPR013766">
    <property type="entry name" value="Thioredoxin_domain"/>
</dbReference>
<dbReference type="EMBL" id="CACVAY010000118">
    <property type="protein sequence ID" value="CAA6824359.1"/>
    <property type="molecule type" value="Genomic_DNA"/>
</dbReference>
<dbReference type="PROSITE" id="PS51352">
    <property type="entry name" value="THIOREDOXIN_2"/>
    <property type="match status" value="1"/>
</dbReference>
<reference evidence="4" key="1">
    <citation type="submission" date="2020-01" db="EMBL/GenBank/DDBJ databases">
        <authorList>
            <person name="Meier V. D."/>
            <person name="Meier V D."/>
        </authorList>
    </citation>
    <scope>NUCLEOTIDE SEQUENCE</scope>
    <source>
        <strain evidence="4">HLG_WM_MAG_07</strain>
    </source>
</reference>
<dbReference type="InterPro" id="IPR017937">
    <property type="entry name" value="Thioredoxin_CS"/>
</dbReference>
<dbReference type="SUPFAM" id="SSF52833">
    <property type="entry name" value="Thioredoxin-like"/>
    <property type="match status" value="1"/>
</dbReference>
<sequence>MKLFASFLFICSSFLISSSFASDKIEDFAFVDIDGKQHNTEQYRGKWLLVNYWGTYCPPCLEEIPDLIEFSDNNKENAVVIGLDAGGTDIAGLKKFEDDYFINYTLAPVQESTLDAFGILMGIPTSYLVSPEGDISAKVVGIIDLKEVDRFINGVSIIDEETADL</sequence>
<dbReference type="AlphaFoldDB" id="A0A6S6UC85"/>
<protein>
    <submittedName>
        <fullName evidence="4">TlpA family protein disulfide reductase</fullName>
    </submittedName>
</protein>
<feature type="signal peptide" evidence="2">
    <location>
        <begin position="1"/>
        <end position="21"/>
    </location>
</feature>
<proteinExistence type="predicted"/>
<evidence type="ECO:0000259" key="3">
    <source>
        <dbReference type="PROSITE" id="PS51352"/>
    </source>
</evidence>
<name>A0A6S6UC85_9GAMM</name>
<evidence type="ECO:0000313" key="4">
    <source>
        <dbReference type="EMBL" id="CAA6824359.1"/>
    </source>
</evidence>
<gene>
    <name evidence="4" type="ORF">HELGO_WM21801</name>
</gene>
<accession>A0A6S6UC85</accession>
<keyword evidence="2" id="KW-0732">Signal</keyword>
<organism evidence="4">
    <name type="scientific">uncultured Thiotrichaceae bacterium</name>
    <dbReference type="NCBI Taxonomy" id="298394"/>
    <lineage>
        <taxon>Bacteria</taxon>
        <taxon>Pseudomonadati</taxon>
        <taxon>Pseudomonadota</taxon>
        <taxon>Gammaproteobacteria</taxon>
        <taxon>Thiotrichales</taxon>
        <taxon>Thiotrichaceae</taxon>
        <taxon>environmental samples</taxon>
    </lineage>
</organism>
<feature type="chain" id="PRO_5027992354" evidence="2">
    <location>
        <begin position="22"/>
        <end position="165"/>
    </location>
</feature>
<evidence type="ECO:0000256" key="2">
    <source>
        <dbReference type="SAM" id="SignalP"/>
    </source>
</evidence>
<dbReference type="GO" id="GO:0015036">
    <property type="term" value="F:disulfide oxidoreductase activity"/>
    <property type="evidence" value="ECO:0007669"/>
    <property type="project" value="UniProtKB-ARBA"/>
</dbReference>
<dbReference type="PANTHER" id="PTHR42852:SF13">
    <property type="entry name" value="PROTEIN DIPZ"/>
    <property type="match status" value="1"/>
</dbReference>
<dbReference type="Pfam" id="PF00578">
    <property type="entry name" value="AhpC-TSA"/>
    <property type="match status" value="1"/>
</dbReference>
<dbReference type="PANTHER" id="PTHR42852">
    <property type="entry name" value="THIOL:DISULFIDE INTERCHANGE PROTEIN DSBE"/>
    <property type="match status" value="1"/>
</dbReference>
<evidence type="ECO:0000256" key="1">
    <source>
        <dbReference type="ARBA" id="ARBA00023284"/>
    </source>
</evidence>
<keyword evidence="1" id="KW-0676">Redox-active center</keyword>
<dbReference type="InterPro" id="IPR036249">
    <property type="entry name" value="Thioredoxin-like_sf"/>
</dbReference>
<feature type="domain" description="Thioredoxin" evidence="3">
    <location>
        <begin position="19"/>
        <end position="157"/>
    </location>
</feature>
<dbReference type="PROSITE" id="PS00194">
    <property type="entry name" value="THIOREDOXIN_1"/>
    <property type="match status" value="1"/>
</dbReference>
<dbReference type="InterPro" id="IPR050553">
    <property type="entry name" value="Thioredoxin_ResA/DsbE_sf"/>
</dbReference>
<dbReference type="CDD" id="cd02966">
    <property type="entry name" value="TlpA_like_family"/>
    <property type="match status" value="1"/>
</dbReference>
<dbReference type="GO" id="GO:0016209">
    <property type="term" value="F:antioxidant activity"/>
    <property type="evidence" value="ECO:0007669"/>
    <property type="project" value="InterPro"/>
</dbReference>